<dbReference type="Proteomes" id="UP001617351">
    <property type="component" value="Unassembled WGS sequence"/>
</dbReference>
<gene>
    <name evidence="1" type="ORF">ACIO7M_08465</name>
</gene>
<accession>A0ABW8ED20</accession>
<keyword evidence="2" id="KW-1185">Reference proteome</keyword>
<sequence length="522" mass="53502">MSRRLLPAVAARADLPSGLLDRLVAIAVAGTGPEDGSAAVRELVWALCERSDLGPERARALAAADPDTAVVLARSGLLSPADVDPAAQPHAALALLEEGSGRPEWARLPAASPDREVRWRLASCPGLPPDVAEALAADPDPGVAAEFALWTVDPAVAARLAAHPDAEVRSAAALNEATPPEVLTALITGEGLPPARTCPVCRRGEEPAPDEPPARARCSGAHESAVHDTLERAARNPATPAAVAAGLAGHPSVLVRWALAERADLPQGVYARLGADPAPAVRRTVAENPAIREPLIHTLAARRDDPDVLRALARHPRLPLGVLAEVASAVRIGPVLLPSIAAADPDDLTRAAASAPAAVRMLIAERHDLPAPLRDALAGDADAAVAKAAAPHPGLSGEQLRAMVARHGVQVCARVAANPGAPADLLEELARRDPPVRRALRAIAVHPNATLPALLACLEDVGARKDAAAHPVLPADVVAGLLEHPHPEMACAAAAHPALPAPAVERLVAAAERAGPTGRAPG</sequence>
<reference evidence="1 2" key="1">
    <citation type="submission" date="2024-10" db="EMBL/GenBank/DDBJ databases">
        <title>The Natural Products Discovery Center: Release of the First 8490 Sequenced Strains for Exploring Actinobacteria Biosynthetic Diversity.</title>
        <authorList>
            <person name="Kalkreuter E."/>
            <person name="Kautsar S.A."/>
            <person name="Yang D."/>
            <person name="Bader C.D."/>
            <person name="Teijaro C.N."/>
            <person name="Fluegel L."/>
            <person name="Davis C.M."/>
            <person name="Simpson J.R."/>
            <person name="Lauterbach L."/>
            <person name="Steele A.D."/>
            <person name="Gui C."/>
            <person name="Meng S."/>
            <person name="Li G."/>
            <person name="Viehrig K."/>
            <person name="Ye F."/>
            <person name="Su P."/>
            <person name="Kiefer A.F."/>
            <person name="Nichols A."/>
            <person name="Cepeda A.J."/>
            <person name="Yan W."/>
            <person name="Fan B."/>
            <person name="Jiang Y."/>
            <person name="Adhikari A."/>
            <person name="Zheng C.-J."/>
            <person name="Schuster L."/>
            <person name="Cowan T.M."/>
            <person name="Smanski M.J."/>
            <person name="Chevrette M.G."/>
            <person name="De Carvalho L.P.S."/>
            <person name="Shen B."/>
        </authorList>
    </citation>
    <scope>NUCLEOTIDE SEQUENCE [LARGE SCALE GENOMIC DNA]</scope>
    <source>
        <strain evidence="1 2">NPDC087220</strain>
    </source>
</reference>
<dbReference type="InterPro" id="IPR011989">
    <property type="entry name" value="ARM-like"/>
</dbReference>
<name>A0ABW8ED20_STRT5</name>
<evidence type="ECO:0008006" key="3">
    <source>
        <dbReference type="Google" id="ProtNLM"/>
    </source>
</evidence>
<dbReference type="Gene3D" id="1.25.10.10">
    <property type="entry name" value="Leucine-rich Repeat Variant"/>
    <property type="match status" value="2"/>
</dbReference>
<comment type="caution">
    <text evidence="1">The sequence shown here is derived from an EMBL/GenBank/DDBJ whole genome shotgun (WGS) entry which is preliminary data.</text>
</comment>
<protein>
    <recommendedName>
        <fullName evidence="3">Leucine rich repeat variant</fullName>
    </recommendedName>
</protein>
<dbReference type="RefSeq" id="WP_402378769.1">
    <property type="nucleotide sequence ID" value="NZ_JBIUYY010000003.1"/>
</dbReference>
<evidence type="ECO:0000313" key="1">
    <source>
        <dbReference type="EMBL" id="MFJ2821130.1"/>
    </source>
</evidence>
<dbReference type="EMBL" id="JBIUYY010000003">
    <property type="protein sequence ID" value="MFJ2821130.1"/>
    <property type="molecule type" value="Genomic_DNA"/>
</dbReference>
<proteinExistence type="predicted"/>
<evidence type="ECO:0000313" key="2">
    <source>
        <dbReference type="Proteomes" id="UP001617351"/>
    </source>
</evidence>
<organism evidence="1 2">
    <name type="scientific">Streptomyces toxytricini</name>
    <name type="common">Actinomyces toxytricini</name>
    <dbReference type="NCBI Taxonomy" id="67369"/>
    <lineage>
        <taxon>Bacteria</taxon>
        <taxon>Bacillati</taxon>
        <taxon>Actinomycetota</taxon>
        <taxon>Actinomycetes</taxon>
        <taxon>Kitasatosporales</taxon>
        <taxon>Streptomycetaceae</taxon>
        <taxon>Streptomyces</taxon>
    </lineage>
</organism>